<sequence>MDSDTSTARGASTTEFGFRQITSADDDEATKEVIFVHKCSFRICSDKTLCTAFVTLHALRAVEWYVCMWLSHIDSKKGNGVWREKGRQVRLIVISFLS</sequence>
<keyword evidence="1" id="KW-1185">Reference proteome</keyword>
<reference evidence="2" key="1">
    <citation type="submission" date="2017-02" db="UniProtKB">
        <authorList>
            <consortium name="WormBaseParasite"/>
        </authorList>
    </citation>
    <scope>IDENTIFICATION</scope>
</reference>
<organism evidence="1 2">
    <name type="scientific">Ascaris lumbricoides</name>
    <name type="common">Giant roundworm</name>
    <dbReference type="NCBI Taxonomy" id="6252"/>
    <lineage>
        <taxon>Eukaryota</taxon>
        <taxon>Metazoa</taxon>
        <taxon>Ecdysozoa</taxon>
        <taxon>Nematoda</taxon>
        <taxon>Chromadorea</taxon>
        <taxon>Rhabditida</taxon>
        <taxon>Spirurina</taxon>
        <taxon>Ascaridomorpha</taxon>
        <taxon>Ascaridoidea</taxon>
        <taxon>Ascarididae</taxon>
        <taxon>Ascaris</taxon>
    </lineage>
</organism>
<dbReference type="WBParaSite" id="ALUE_0002073701-mRNA-1">
    <property type="protein sequence ID" value="ALUE_0002073701-mRNA-1"/>
    <property type="gene ID" value="ALUE_0002073701"/>
</dbReference>
<protein>
    <submittedName>
        <fullName evidence="2">Uncharacterized protein</fullName>
    </submittedName>
</protein>
<accession>A0A0M3IPQ9</accession>
<evidence type="ECO:0000313" key="2">
    <source>
        <dbReference type="WBParaSite" id="ALUE_0002073701-mRNA-1"/>
    </source>
</evidence>
<dbReference type="Proteomes" id="UP000036681">
    <property type="component" value="Unplaced"/>
</dbReference>
<name>A0A0M3IPQ9_ASCLU</name>
<dbReference type="AlphaFoldDB" id="A0A0M3IPQ9"/>
<proteinExistence type="predicted"/>
<evidence type="ECO:0000313" key="1">
    <source>
        <dbReference type="Proteomes" id="UP000036681"/>
    </source>
</evidence>